<keyword evidence="1" id="KW-1133">Transmembrane helix</keyword>
<evidence type="ECO:0000313" key="3">
    <source>
        <dbReference type="Proteomes" id="UP000321513"/>
    </source>
</evidence>
<evidence type="ECO:0000313" key="2">
    <source>
        <dbReference type="EMBL" id="GEO10349.1"/>
    </source>
</evidence>
<dbReference type="Proteomes" id="UP000321513">
    <property type="component" value="Unassembled WGS sequence"/>
</dbReference>
<keyword evidence="1" id="KW-0812">Transmembrane</keyword>
<evidence type="ECO:0000256" key="1">
    <source>
        <dbReference type="SAM" id="Phobius"/>
    </source>
</evidence>
<comment type="caution">
    <text evidence="2">The sequence shown here is derived from an EMBL/GenBank/DDBJ whole genome shotgun (WGS) entry which is preliminary data.</text>
</comment>
<feature type="transmembrane region" description="Helical" evidence="1">
    <location>
        <begin position="262"/>
        <end position="287"/>
    </location>
</feature>
<dbReference type="AlphaFoldDB" id="A0A512BEF9"/>
<feature type="transmembrane region" description="Helical" evidence="1">
    <location>
        <begin position="12"/>
        <end position="29"/>
    </location>
</feature>
<gene>
    <name evidence="2" type="ORF">SAE01_28450</name>
</gene>
<organism evidence="2 3">
    <name type="scientific">Segetibacter aerophilus</name>
    <dbReference type="NCBI Taxonomy" id="670293"/>
    <lineage>
        <taxon>Bacteria</taxon>
        <taxon>Pseudomonadati</taxon>
        <taxon>Bacteroidota</taxon>
        <taxon>Chitinophagia</taxon>
        <taxon>Chitinophagales</taxon>
        <taxon>Chitinophagaceae</taxon>
        <taxon>Segetibacter</taxon>
    </lineage>
</organism>
<feature type="transmembrane region" description="Helical" evidence="1">
    <location>
        <begin position="218"/>
        <end position="242"/>
    </location>
</feature>
<keyword evidence="3" id="KW-1185">Reference proteome</keyword>
<protein>
    <recommendedName>
        <fullName evidence="4">Beta-carotene 15,15'-monooxygenase</fullName>
    </recommendedName>
</protein>
<feature type="transmembrane region" description="Helical" evidence="1">
    <location>
        <begin position="177"/>
        <end position="197"/>
    </location>
</feature>
<dbReference type="RefSeq" id="WP_147204464.1">
    <property type="nucleotide sequence ID" value="NZ_BJYT01000010.1"/>
</dbReference>
<evidence type="ECO:0008006" key="4">
    <source>
        <dbReference type="Google" id="ProtNLM"/>
    </source>
</evidence>
<reference evidence="2 3" key="1">
    <citation type="submission" date="2019-07" db="EMBL/GenBank/DDBJ databases">
        <title>Whole genome shotgun sequence of Segetibacter aerophilus NBRC 106135.</title>
        <authorList>
            <person name="Hosoyama A."/>
            <person name="Uohara A."/>
            <person name="Ohji S."/>
            <person name="Ichikawa N."/>
        </authorList>
    </citation>
    <scope>NUCLEOTIDE SEQUENCE [LARGE SCALE GENOMIC DNA]</scope>
    <source>
        <strain evidence="2 3">NBRC 106135</strain>
    </source>
</reference>
<feature type="transmembrane region" description="Helical" evidence="1">
    <location>
        <begin position="49"/>
        <end position="72"/>
    </location>
</feature>
<dbReference type="EMBL" id="BJYT01000010">
    <property type="protein sequence ID" value="GEO10349.1"/>
    <property type="molecule type" value="Genomic_DNA"/>
</dbReference>
<name>A0A512BEF9_9BACT</name>
<feature type="transmembrane region" description="Helical" evidence="1">
    <location>
        <begin position="84"/>
        <end position="102"/>
    </location>
</feature>
<sequence length="326" mass="37074">MVALFKDRSPAAVVWLFILSFIVHSHFIVDVPVVPAGRSDGLLSVFLSNYIAPLNPVIVIFIYHAFVIIQALRINYLFNDHRMYSKNNFLAAMVYILLTGIFKEWGNLTPALIENILVIWLFAKTIRLYNNPNPKTLLFNIGLLIGIGIILYHPSALLILVAFFALTVVRPFVITEWVVLLMGVVFPYYFLASYLYLTDRLSTILLYIPNWGLNIPRTTISPAFFVTVGLILIILILGMVYSQQETRRLLIQVRKNWVVLTVMLLVMLPIPFINKGVGIDSLLLWIVPASPYMAKAFLGPKKNTLPNLMFWSLLVLALVKNWQVVP</sequence>
<accession>A0A512BEF9</accession>
<dbReference type="OrthoDB" id="1115611at2"/>
<proteinExistence type="predicted"/>
<keyword evidence="1" id="KW-0472">Membrane</keyword>
<feature type="transmembrane region" description="Helical" evidence="1">
    <location>
        <begin position="138"/>
        <end position="165"/>
    </location>
</feature>